<reference evidence="1 2" key="1">
    <citation type="submission" date="2016-08" db="EMBL/GenBank/DDBJ databases">
        <title>Genomes of anaerobic fungi encode conserved fungal cellulosomes for biomass hydrolysis.</title>
        <authorList>
            <consortium name="DOE Joint Genome Institute"/>
            <person name="Haitjema C.H."/>
            <person name="Gilmore S.P."/>
            <person name="Henske J.K."/>
            <person name="Solomon K.V."/>
            <person name="De Groot R."/>
            <person name="Kuo A."/>
            <person name="Mondo S.J."/>
            <person name="Salamov A.A."/>
            <person name="Labutti K."/>
            <person name="Zhao Z."/>
            <person name="Chiniquy J."/>
            <person name="Barry K."/>
            <person name="Brewer H.M."/>
            <person name="Purvine S.O."/>
            <person name="Wright A.T."/>
            <person name="Boxma B."/>
            <person name="Van Alen T."/>
            <person name="Hackstein J.H."/>
            <person name="Baker S.E."/>
            <person name="Grigoriev I.V."/>
            <person name="O'Malley M.A."/>
        </authorList>
    </citation>
    <scope>NUCLEOTIDE SEQUENCE [LARGE SCALE GENOMIC DNA]</scope>
    <source>
        <strain evidence="2">finn</strain>
    </source>
</reference>
<sequence length="130" mass="15750">MYKHFLLNINWFLINCDQLNYNQIVNYQVINNSFINYDQNINNIININNNINNNINKNINNISKYISIDVYKNAFNNKIDYYNYYYIPSNENDDFSNEVRKLIQQASNRIEILRLAKAMDQEYLCILWKN</sequence>
<comment type="caution">
    <text evidence="1">The sequence shown here is derived from an EMBL/GenBank/DDBJ whole genome shotgun (WGS) entry which is preliminary data.</text>
</comment>
<evidence type="ECO:0000313" key="2">
    <source>
        <dbReference type="Proteomes" id="UP000193719"/>
    </source>
</evidence>
<dbReference type="EMBL" id="MCFH01000227">
    <property type="protein sequence ID" value="ORX33237.1"/>
    <property type="molecule type" value="Genomic_DNA"/>
</dbReference>
<reference evidence="1 2" key="2">
    <citation type="submission" date="2016-08" db="EMBL/GenBank/DDBJ databases">
        <title>Pervasive Adenine N6-methylation of Active Genes in Fungi.</title>
        <authorList>
            <consortium name="DOE Joint Genome Institute"/>
            <person name="Mondo S.J."/>
            <person name="Dannebaum R.O."/>
            <person name="Kuo R.C."/>
            <person name="Labutti K."/>
            <person name="Haridas S."/>
            <person name="Kuo A."/>
            <person name="Salamov A."/>
            <person name="Ahrendt S.R."/>
            <person name="Lipzen A."/>
            <person name="Sullivan W."/>
            <person name="Andreopoulos W.B."/>
            <person name="Clum A."/>
            <person name="Lindquist E."/>
            <person name="Daum C."/>
            <person name="Ramamoorthy G.K."/>
            <person name="Gryganskyi A."/>
            <person name="Culley D."/>
            <person name="Magnuson J.K."/>
            <person name="James T.Y."/>
            <person name="O'Malley M.A."/>
            <person name="Stajich J.E."/>
            <person name="Spatafora J.W."/>
            <person name="Visel A."/>
            <person name="Grigoriev I.V."/>
        </authorList>
    </citation>
    <scope>NUCLEOTIDE SEQUENCE [LARGE SCALE GENOMIC DNA]</scope>
    <source>
        <strain evidence="2">finn</strain>
    </source>
</reference>
<evidence type="ECO:0000313" key="1">
    <source>
        <dbReference type="EMBL" id="ORX33237.1"/>
    </source>
</evidence>
<organism evidence="1 2">
    <name type="scientific">Piromyces finnis</name>
    <dbReference type="NCBI Taxonomy" id="1754191"/>
    <lineage>
        <taxon>Eukaryota</taxon>
        <taxon>Fungi</taxon>
        <taxon>Fungi incertae sedis</taxon>
        <taxon>Chytridiomycota</taxon>
        <taxon>Chytridiomycota incertae sedis</taxon>
        <taxon>Neocallimastigomycetes</taxon>
        <taxon>Neocallimastigales</taxon>
        <taxon>Neocallimastigaceae</taxon>
        <taxon>Piromyces</taxon>
    </lineage>
</organism>
<accession>A0A1Y1U6W3</accession>
<protein>
    <submittedName>
        <fullName evidence="1">Uncharacterized protein</fullName>
    </submittedName>
</protein>
<name>A0A1Y1U6W3_9FUNG</name>
<dbReference type="Proteomes" id="UP000193719">
    <property type="component" value="Unassembled WGS sequence"/>
</dbReference>
<gene>
    <name evidence="1" type="ORF">BCR36DRAFT_375997</name>
</gene>
<proteinExistence type="predicted"/>
<dbReference type="AlphaFoldDB" id="A0A1Y1U6W3"/>
<keyword evidence="2" id="KW-1185">Reference proteome</keyword>